<protein>
    <recommendedName>
        <fullName evidence="3">Peptidase S1 domain-containing protein</fullName>
    </recommendedName>
</protein>
<dbReference type="PANTHER" id="PTHR24256">
    <property type="entry name" value="TRYPTASE-RELATED"/>
    <property type="match status" value="1"/>
</dbReference>
<dbReference type="InterPro" id="IPR001254">
    <property type="entry name" value="Trypsin_dom"/>
</dbReference>
<dbReference type="InterPro" id="IPR051487">
    <property type="entry name" value="Ser/Thr_Proteases_Immune/Dev"/>
</dbReference>
<comment type="similarity">
    <text evidence="2">Belongs to the peptidase S1 family. CLIP subfamily.</text>
</comment>
<gene>
    <name evidence="4" type="ORF">g.44450</name>
</gene>
<sequence>FVSLFPPTLMEDSNVTQFVRVPASKHPCVVMVKMVKKDMYCTGALLTPSWVLTAAHCVEGEDDSSIRVYVRKVPEAGNESDSYQEIVSESFIIPWGYMLQQTYGKSDIALVDIGSKFNWSSVPGG</sequence>
<feature type="non-terminal residue" evidence="4">
    <location>
        <position position="1"/>
    </location>
</feature>
<feature type="non-terminal residue" evidence="4">
    <location>
        <position position="125"/>
    </location>
</feature>
<name>A0A1B6FIK1_9HEMI</name>
<keyword evidence="1" id="KW-1015">Disulfide bond</keyword>
<dbReference type="EMBL" id="GECZ01019738">
    <property type="protein sequence ID" value="JAS50031.1"/>
    <property type="molecule type" value="Transcribed_RNA"/>
</dbReference>
<dbReference type="Pfam" id="PF00089">
    <property type="entry name" value="Trypsin"/>
    <property type="match status" value="1"/>
</dbReference>
<dbReference type="Gene3D" id="2.40.10.10">
    <property type="entry name" value="Trypsin-like serine proteases"/>
    <property type="match status" value="1"/>
</dbReference>
<evidence type="ECO:0000259" key="3">
    <source>
        <dbReference type="Pfam" id="PF00089"/>
    </source>
</evidence>
<dbReference type="PROSITE" id="PS00134">
    <property type="entry name" value="TRYPSIN_HIS"/>
    <property type="match status" value="1"/>
</dbReference>
<proteinExistence type="inferred from homology"/>
<dbReference type="AlphaFoldDB" id="A0A1B6FIK1"/>
<accession>A0A1B6FIK1</accession>
<dbReference type="InterPro" id="IPR043504">
    <property type="entry name" value="Peptidase_S1_PA_chymotrypsin"/>
</dbReference>
<dbReference type="InterPro" id="IPR009003">
    <property type="entry name" value="Peptidase_S1_PA"/>
</dbReference>
<evidence type="ECO:0000256" key="1">
    <source>
        <dbReference type="ARBA" id="ARBA00023157"/>
    </source>
</evidence>
<organism evidence="4">
    <name type="scientific">Cuerna arida</name>
    <dbReference type="NCBI Taxonomy" id="1464854"/>
    <lineage>
        <taxon>Eukaryota</taxon>
        <taxon>Metazoa</taxon>
        <taxon>Ecdysozoa</taxon>
        <taxon>Arthropoda</taxon>
        <taxon>Hexapoda</taxon>
        <taxon>Insecta</taxon>
        <taxon>Pterygota</taxon>
        <taxon>Neoptera</taxon>
        <taxon>Paraneoptera</taxon>
        <taxon>Hemiptera</taxon>
        <taxon>Auchenorrhyncha</taxon>
        <taxon>Membracoidea</taxon>
        <taxon>Cicadellidae</taxon>
        <taxon>Cicadellinae</taxon>
        <taxon>Proconiini</taxon>
        <taxon>Cuerna</taxon>
    </lineage>
</organism>
<reference evidence="4" key="1">
    <citation type="submission" date="2015-11" db="EMBL/GenBank/DDBJ databases">
        <title>De novo transcriptome assembly of four potential Pierce s Disease insect vectors from Arizona vineyards.</title>
        <authorList>
            <person name="Tassone E.E."/>
        </authorList>
    </citation>
    <scope>NUCLEOTIDE SEQUENCE</scope>
</reference>
<evidence type="ECO:0000313" key="4">
    <source>
        <dbReference type="EMBL" id="JAS50031.1"/>
    </source>
</evidence>
<dbReference type="InterPro" id="IPR018114">
    <property type="entry name" value="TRYPSIN_HIS"/>
</dbReference>
<dbReference type="GO" id="GO:0006508">
    <property type="term" value="P:proteolysis"/>
    <property type="evidence" value="ECO:0007669"/>
    <property type="project" value="InterPro"/>
</dbReference>
<dbReference type="SUPFAM" id="SSF50494">
    <property type="entry name" value="Trypsin-like serine proteases"/>
    <property type="match status" value="1"/>
</dbReference>
<evidence type="ECO:0000256" key="2">
    <source>
        <dbReference type="ARBA" id="ARBA00024195"/>
    </source>
</evidence>
<dbReference type="GO" id="GO:0004252">
    <property type="term" value="F:serine-type endopeptidase activity"/>
    <property type="evidence" value="ECO:0007669"/>
    <property type="project" value="InterPro"/>
</dbReference>
<feature type="domain" description="Peptidase S1" evidence="3">
    <location>
        <begin position="21"/>
        <end position="118"/>
    </location>
</feature>